<dbReference type="OMA" id="LVEWAMK"/>
<dbReference type="PANTHER" id="PTHR47989:SF62">
    <property type="entry name" value="OS05G0423500 PROTEIN"/>
    <property type="match status" value="1"/>
</dbReference>
<dbReference type="Gramene" id="VVA12363">
    <property type="protein sequence ID" value="VVA12363"/>
    <property type="gene ID" value="Prudul26B031326"/>
</dbReference>
<feature type="transmembrane region" description="Helical" evidence="13">
    <location>
        <begin position="411"/>
        <end position="435"/>
    </location>
</feature>
<dbReference type="InterPro" id="IPR011009">
    <property type="entry name" value="Kinase-like_dom_sf"/>
</dbReference>
<dbReference type="GO" id="GO:0005524">
    <property type="term" value="F:ATP binding"/>
    <property type="evidence" value="ECO:0007669"/>
    <property type="project" value="UniProtKB-UniRule"/>
</dbReference>
<accession>A0A5E4E977</accession>
<evidence type="ECO:0000256" key="7">
    <source>
        <dbReference type="ARBA" id="ARBA00022777"/>
    </source>
</evidence>
<evidence type="ECO:0000313" key="17">
    <source>
        <dbReference type="Proteomes" id="UP000327085"/>
    </source>
</evidence>
<dbReference type="InterPro" id="IPR008271">
    <property type="entry name" value="Ser/Thr_kinase_AS"/>
</dbReference>
<dbReference type="Pfam" id="PF07714">
    <property type="entry name" value="PK_Tyr_Ser-Thr"/>
    <property type="match status" value="1"/>
</dbReference>
<dbReference type="InterPro" id="IPR001245">
    <property type="entry name" value="Ser-Thr/Tyr_kinase_cat_dom"/>
</dbReference>
<reference evidence="17" key="1">
    <citation type="journal article" date="2020" name="Plant J.">
        <title>Transposons played a major role in the diversification between the closely related almond and peach genomes: results from the almond genome sequence.</title>
        <authorList>
            <person name="Alioto T."/>
            <person name="Alexiou K.G."/>
            <person name="Bardil A."/>
            <person name="Barteri F."/>
            <person name="Castanera R."/>
            <person name="Cruz F."/>
            <person name="Dhingra A."/>
            <person name="Duval H."/>
            <person name="Fernandez I Marti A."/>
            <person name="Frias L."/>
            <person name="Galan B."/>
            <person name="Garcia J.L."/>
            <person name="Howad W."/>
            <person name="Gomez-Garrido J."/>
            <person name="Gut M."/>
            <person name="Julca I."/>
            <person name="Morata J."/>
            <person name="Puigdomenech P."/>
            <person name="Ribeca P."/>
            <person name="Rubio Cabetas M.J."/>
            <person name="Vlasova A."/>
            <person name="Wirthensohn M."/>
            <person name="Garcia-Mas J."/>
            <person name="Gabaldon T."/>
            <person name="Casacuberta J.M."/>
            <person name="Arus P."/>
        </authorList>
    </citation>
    <scope>NUCLEOTIDE SEQUENCE [LARGE SCALE GENOMIC DNA]</scope>
    <source>
        <strain evidence="17">cv. Texas</strain>
    </source>
</reference>
<evidence type="ECO:0000256" key="6">
    <source>
        <dbReference type="ARBA" id="ARBA00022741"/>
    </source>
</evidence>
<dbReference type="GO" id="GO:0016020">
    <property type="term" value="C:membrane"/>
    <property type="evidence" value="ECO:0007669"/>
    <property type="project" value="UniProtKB-SubCell"/>
</dbReference>
<keyword evidence="10 13" id="KW-0472">Membrane</keyword>
<keyword evidence="11" id="KW-0325">Glycoprotein</keyword>
<dbReference type="AlphaFoldDB" id="A0A5E4E977"/>
<evidence type="ECO:0000256" key="8">
    <source>
        <dbReference type="ARBA" id="ARBA00022840"/>
    </source>
</evidence>
<evidence type="ECO:0000256" key="14">
    <source>
        <dbReference type="SAM" id="SignalP"/>
    </source>
</evidence>
<organism evidence="16 17">
    <name type="scientific">Prunus dulcis</name>
    <name type="common">Almond</name>
    <name type="synonym">Amygdalus dulcis</name>
    <dbReference type="NCBI Taxonomy" id="3755"/>
    <lineage>
        <taxon>Eukaryota</taxon>
        <taxon>Viridiplantae</taxon>
        <taxon>Streptophyta</taxon>
        <taxon>Embryophyta</taxon>
        <taxon>Tracheophyta</taxon>
        <taxon>Spermatophyta</taxon>
        <taxon>Magnoliopsida</taxon>
        <taxon>eudicotyledons</taxon>
        <taxon>Gunneridae</taxon>
        <taxon>Pentapetalae</taxon>
        <taxon>rosids</taxon>
        <taxon>fabids</taxon>
        <taxon>Rosales</taxon>
        <taxon>Rosaceae</taxon>
        <taxon>Amygdaloideae</taxon>
        <taxon>Amygdaleae</taxon>
        <taxon>Prunus</taxon>
    </lineage>
</organism>
<dbReference type="InParanoid" id="A0A5E4E977"/>
<dbReference type="EMBL" id="CABIKO010000005">
    <property type="protein sequence ID" value="VVA12363.1"/>
    <property type="molecule type" value="Genomic_DNA"/>
</dbReference>
<dbReference type="Gene3D" id="2.60.120.430">
    <property type="entry name" value="Galactose-binding lectin"/>
    <property type="match status" value="2"/>
</dbReference>
<dbReference type="InterPro" id="IPR024788">
    <property type="entry name" value="Malectin-like_Carb-bd_dom"/>
</dbReference>
<feature type="domain" description="Protein kinase" evidence="15">
    <location>
        <begin position="487"/>
        <end position="760"/>
    </location>
</feature>
<evidence type="ECO:0000256" key="13">
    <source>
        <dbReference type="SAM" id="Phobius"/>
    </source>
</evidence>
<keyword evidence="4 13" id="KW-0812">Transmembrane</keyword>
<dbReference type="InterPro" id="IPR017441">
    <property type="entry name" value="Protein_kinase_ATP_BS"/>
</dbReference>
<dbReference type="PROSITE" id="PS50011">
    <property type="entry name" value="PROTEIN_KINASE_DOM"/>
    <property type="match status" value="1"/>
</dbReference>
<evidence type="ECO:0000256" key="4">
    <source>
        <dbReference type="ARBA" id="ARBA00022692"/>
    </source>
</evidence>
<dbReference type="PROSITE" id="PS00108">
    <property type="entry name" value="PROTEIN_KINASE_ST"/>
    <property type="match status" value="1"/>
</dbReference>
<dbReference type="FunFam" id="3.30.200.20:FF:000039">
    <property type="entry name" value="receptor-like protein kinase FERONIA"/>
    <property type="match status" value="1"/>
</dbReference>
<sequence>MMAGGTIRLLIGVSSILYLICGSLGFNPVDKHLIICGSKTNVKVGDRVFVSDESDSSILSTPQKISGNSSSISSSLDSVLYRSARIFSGTSVYTFPIRKQGRHWVRLYFCPFVHEGYNLSTAKFSVSAQTFTLLKEFKIESGYRMREYSLNITSDSLVLTFTPATNSFAFINALEVVSLPDELIPEDAITIGSKENHQNLRKRALETVERVNMGNERVSPQNDTLWRLWVSDDPYLTHNGFPTFVSKKEAVKYTTWPTEDIAPPSVYGTATKLNSSRDLSLNANLTWHFEVDPGFEYLVRFHFCDIVSESAPPDIVSESAPTPILRVFINSLFVSNSLDLRNLTKNILGTPYFMDAIMRVSDSKKLTVSVGPNNPDAPDSVVFLNGLEIMKISNSRSSLDFSLNKSSKMKVGVIVGLAVGLFIAIVLAAVFFLLCRRRLTHAIHSRTDDVMVNGMESKDTDSTAMFSVSKIGYRFPFVAIQEATDNFSENLIVGAGGFGKVYKGVLRDNTKVAVKRGASHSRQGRAEFRTEIEMLSQFRHRHLVALIGYCDEKNEMIVIYEYMENGSLKNYLYGSDFPSLSWRQRLGICVGAAKGLHYLHTGSTKAIIHRDVKSANILLDENFMAKVADFGLSKTGPEIDQTHVSTAVKGSFGYLDPEYLTRQQLTEKSDVYSFGVVMYEVLCGRPVIDPSLPKEKVNLVEWALKWQKDGRLEEIVDPLLAGQVKPDSLKKFGEIAAKCLAQHSVDRPTVGDVLWNLEYVLQLEGNDGRSDHNRRPSMQADHANHLESSVSNAEFSMGSAGDLAGVSMSKVFFQMVKEEMR</sequence>
<dbReference type="InterPro" id="IPR000719">
    <property type="entry name" value="Prot_kinase_dom"/>
</dbReference>
<dbReference type="SMART" id="SM00220">
    <property type="entry name" value="S_TKc"/>
    <property type="match status" value="1"/>
</dbReference>
<keyword evidence="8 12" id="KW-0067">ATP-binding</keyword>
<dbReference type="FunFam" id="2.60.120.430:FF:000005">
    <property type="entry name" value="Putative receptor-like protein kinase"/>
    <property type="match status" value="1"/>
</dbReference>
<evidence type="ECO:0000313" key="16">
    <source>
        <dbReference type="EMBL" id="VVA12363.1"/>
    </source>
</evidence>
<evidence type="ECO:0000256" key="3">
    <source>
        <dbReference type="ARBA" id="ARBA00022679"/>
    </source>
</evidence>
<dbReference type="Proteomes" id="UP000327085">
    <property type="component" value="Chromosome 2"/>
</dbReference>
<evidence type="ECO:0000256" key="2">
    <source>
        <dbReference type="ARBA" id="ARBA00022527"/>
    </source>
</evidence>
<keyword evidence="9 13" id="KW-1133">Transmembrane helix</keyword>
<dbReference type="FunFam" id="1.10.510.10:FF:000058">
    <property type="entry name" value="Receptor-like protein kinase FERONIA"/>
    <property type="match status" value="1"/>
</dbReference>
<evidence type="ECO:0000256" key="10">
    <source>
        <dbReference type="ARBA" id="ARBA00023136"/>
    </source>
</evidence>
<evidence type="ECO:0000256" key="1">
    <source>
        <dbReference type="ARBA" id="ARBA00004167"/>
    </source>
</evidence>
<feature type="chain" id="PRO_5022985662" evidence="14">
    <location>
        <begin position="26"/>
        <end position="821"/>
    </location>
</feature>
<keyword evidence="2" id="KW-0723">Serine/threonine-protein kinase</keyword>
<protein>
    <submittedName>
        <fullName evidence="16">PREDICTED: receptor</fullName>
    </submittedName>
</protein>
<keyword evidence="6 12" id="KW-0547">Nucleotide-binding</keyword>
<dbReference type="PANTHER" id="PTHR47989">
    <property type="entry name" value="OS01G0750732 PROTEIN"/>
    <property type="match status" value="1"/>
</dbReference>
<dbReference type="Gene3D" id="1.10.510.10">
    <property type="entry name" value="Transferase(Phosphotransferase) domain 1"/>
    <property type="match status" value="1"/>
</dbReference>
<gene>
    <name evidence="16" type="ORF">ALMOND_2B031326</name>
</gene>
<evidence type="ECO:0000259" key="15">
    <source>
        <dbReference type="PROSITE" id="PS50011"/>
    </source>
</evidence>
<dbReference type="PROSITE" id="PS00107">
    <property type="entry name" value="PROTEIN_KINASE_ATP"/>
    <property type="match status" value="1"/>
</dbReference>
<dbReference type="CDD" id="cd14066">
    <property type="entry name" value="STKc_IRAK"/>
    <property type="match status" value="1"/>
</dbReference>
<dbReference type="FunFam" id="2.60.120.430:FF:000001">
    <property type="entry name" value="Receptor-like protein kinase FERONIA"/>
    <property type="match status" value="1"/>
</dbReference>
<dbReference type="GO" id="GO:0004674">
    <property type="term" value="F:protein serine/threonine kinase activity"/>
    <property type="evidence" value="ECO:0007669"/>
    <property type="project" value="UniProtKB-KW"/>
</dbReference>
<feature type="binding site" evidence="12">
    <location>
        <position position="515"/>
    </location>
    <ligand>
        <name>ATP</name>
        <dbReference type="ChEBI" id="CHEBI:30616"/>
    </ligand>
</feature>
<comment type="subcellular location">
    <subcellularLocation>
        <location evidence="1">Membrane</location>
        <topology evidence="1">Single-pass membrane protein</topology>
    </subcellularLocation>
</comment>
<dbReference type="Pfam" id="PF12819">
    <property type="entry name" value="Malectin_like"/>
    <property type="match status" value="1"/>
</dbReference>
<keyword evidence="16" id="KW-0675">Receptor</keyword>
<keyword evidence="3" id="KW-0808">Transferase</keyword>
<evidence type="ECO:0000256" key="12">
    <source>
        <dbReference type="PROSITE-ProRule" id="PRU10141"/>
    </source>
</evidence>
<dbReference type="Gene3D" id="3.30.200.20">
    <property type="entry name" value="Phosphorylase Kinase, domain 1"/>
    <property type="match status" value="1"/>
</dbReference>
<name>A0A5E4E977_PRUDU</name>
<evidence type="ECO:0000256" key="11">
    <source>
        <dbReference type="ARBA" id="ARBA00023180"/>
    </source>
</evidence>
<proteinExistence type="predicted"/>
<evidence type="ECO:0000256" key="5">
    <source>
        <dbReference type="ARBA" id="ARBA00022729"/>
    </source>
</evidence>
<keyword evidence="5 14" id="KW-0732">Signal</keyword>
<dbReference type="SUPFAM" id="SSF56112">
    <property type="entry name" value="Protein kinase-like (PK-like)"/>
    <property type="match status" value="1"/>
</dbReference>
<keyword evidence="7" id="KW-0418">Kinase</keyword>
<evidence type="ECO:0000256" key="9">
    <source>
        <dbReference type="ARBA" id="ARBA00022989"/>
    </source>
</evidence>
<feature type="signal peptide" evidence="14">
    <location>
        <begin position="1"/>
        <end position="25"/>
    </location>
</feature>